<keyword evidence="2" id="KW-1185">Reference proteome</keyword>
<comment type="caution">
    <text evidence="1">The sequence shown here is derived from an EMBL/GenBank/DDBJ whole genome shotgun (WGS) entry which is preliminary data.</text>
</comment>
<evidence type="ECO:0000313" key="1">
    <source>
        <dbReference type="EMBL" id="MBK0378858.1"/>
    </source>
</evidence>
<sequence>MNNNNFEYIYDAYQLVNGAKIKGKNQDELFELGEYDGNKRGYTLYAFENGLRFDDFSVIISEKELMNNYMIEKAKVSQSVAA</sequence>
<organism evidence="1 2">
    <name type="scientific">Mucilaginibacter segetis</name>
    <dbReference type="NCBI Taxonomy" id="2793071"/>
    <lineage>
        <taxon>Bacteria</taxon>
        <taxon>Pseudomonadati</taxon>
        <taxon>Bacteroidota</taxon>
        <taxon>Sphingobacteriia</taxon>
        <taxon>Sphingobacteriales</taxon>
        <taxon>Sphingobacteriaceae</taxon>
        <taxon>Mucilaginibacter</taxon>
    </lineage>
</organism>
<proteinExistence type="predicted"/>
<dbReference type="EMBL" id="JAEHFW010000001">
    <property type="protein sequence ID" value="MBK0378858.1"/>
    <property type="molecule type" value="Genomic_DNA"/>
</dbReference>
<name>A0A934PQF7_9SPHI</name>
<reference evidence="1" key="1">
    <citation type="submission" date="2020-12" db="EMBL/GenBank/DDBJ databases">
        <title>Bacterial novel species Mucilaginibacter sp. SD-g isolated from soil.</title>
        <authorList>
            <person name="Jung H.-Y."/>
        </authorList>
    </citation>
    <scope>NUCLEOTIDE SEQUENCE</scope>
    <source>
        <strain evidence="1">SD-g</strain>
    </source>
</reference>
<gene>
    <name evidence="1" type="ORF">I5M19_06045</name>
</gene>
<evidence type="ECO:0000313" key="2">
    <source>
        <dbReference type="Proteomes" id="UP000613193"/>
    </source>
</evidence>
<protein>
    <submittedName>
        <fullName evidence="1">Uncharacterized protein</fullName>
    </submittedName>
</protein>
<dbReference type="Proteomes" id="UP000613193">
    <property type="component" value="Unassembled WGS sequence"/>
</dbReference>
<accession>A0A934PQF7</accession>
<dbReference type="AlphaFoldDB" id="A0A934PQF7"/>